<dbReference type="HAMAP" id="MF_00367">
    <property type="entry name" value="GTPase_Era"/>
    <property type="match status" value="1"/>
</dbReference>
<dbReference type="eggNOG" id="COG1159">
    <property type="taxonomic scope" value="Bacteria"/>
</dbReference>
<proteinExistence type="inferred from homology"/>
<comment type="function">
    <text evidence="6">An essential GTPase that binds both GDP and GTP, with rapid nucleotide exchange. Plays a role in 16S rRNA processing and 30S ribosomal subunit biogenesis and possibly also in cell cycle regulation and energy metabolism.</text>
</comment>
<keyword evidence="4 6" id="KW-0694">RNA-binding</keyword>
<keyword evidence="6" id="KW-1003">Cell membrane</keyword>
<comment type="caution">
    <text evidence="9">The sequence shown here is derived from an EMBL/GenBank/DDBJ whole genome shotgun (WGS) entry which is preliminary data.</text>
</comment>
<dbReference type="InterPro" id="IPR005225">
    <property type="entry name" value="Small_GTP-bd"/>
</dbReference>
<dbReference type="InterPro" id="IPR009019">
    <property type="entry name" value="KH_sf_prok-type"/>
</dbReference>
<accession>A0A014MH91</accession>
<dbReference type="InterPro" id="IPR015946">
    <property type="entry name" value="KH_dom-like_a/b"/>
</dbReference>
<evidence type="ECO:0000256" key="2">
    <source>
        <dbReference type="ARBA" id="ARBA00020484"/>
    </source>
</evidence>
<feature type="binding site" evidence="6">
    <location>
        <begin position="12"/>
        <end position="19"/>
    </location>
    <ligand>
        <name>GTP</name>
        <dbReference type="ChEBI" id="CHEBI:37565"/>
    </ligand>
</feature>
<feature type="binding site" evidence="6">
    <location>
        <begin position="120"/>
        <end position="123"/>
    </location>
    <ligand>
        <name>GTP</name>
        <dbReference type="ChEBI" id="CHEBI:37565"/>
    </ligand>
</feature>
<dbReference type="GO" id="GO:0043024">
    <property type="term" value="F:ribosomal small subunit binding"/>
    <property type="evidence" value="ECO:0007669"/>
    <property type="project" value="TreeGrafter"/>
</dbReference>
<dbReference type="NCBIfam" id="TIGR00231">
    <property type="entry name" value="small_GTP"/>
    <property type="match status" value="1"/>
</dbReference>
<reference evidence="9 10" key="1">
    <citation type="submission" date="2014-03" db="EMBL/GenBank/DDBJ databases">
        <title>Genome sequence of Mycoplasma ovipneumoniae strain 14811.</title>
        <authorList>
            <person name="Sirand-Pugnet P."/>
            <person name="Breton M."/>
            <person name="Dordet-Frisoni E."/>
            <person name="Baranowski E."/>
            <person name="Barre A."/>
            <person name="Couture C."/>
            <person name="Dupuy V."/>
            <person name="Gaurivaud P."/>
            <person name="Jacob D."/>
            <person name="Lemaitre C."/>
            <person name="Manso-Silvan L."/>
            <person name="Nikolski M."/>
            <person name="Nouvel L.-X."/>
            <person name="Poumarat F."/>
            <person name="Tardy F."/>
            <person name="Thebault P."/>
            <person name="Theil S."/>
            <person name="Citti C."/>
            <person name="Thiaucourt F."/>
            <person name="Blanchard A."/>
        </authorList>
    </citation>
    <scope>NUCLEOTIDE SEQUENCE [LARGE SCALE GENOMIC DNA]</scope>
    <source>
        <strain evidence="9 10">14811</strain>
    </source>
</reference>
<dbReference type="CDD" id="cd04163">
    <property type="entry name" value="Era"/>
    <property type="match status" value="1"/>
</dbReference>
<comment type="similarity">
    <text evidence="1 6">Belongs to the TRAFAC class TrmE-Era-EngA-EngB-Septin-like GTPase superfamily. Era GTPase family.</text>
</comment>
<dbReference type="GO" id="GO:0000028">
    <property type="term" value="P:ribosomal small subunit assembly"/>
    <property type="evidence" value="ECO:0007669"/>
    <property type="project" value="TreeGrafter"/>
</dbReference>
<dbReference type="AlphaFoldDB" id="A0A014MH91"/>
<dbReference type="SUPFAM" id="SSF54814">
    <property type="entry name" value="Prokaryotic type KH domain (KH-domain type II)"/>
    <property type="match status" value="1"/>
</dbReference>
<dbReference type="GO" id="GO:0003924">
    <property type="term" value="F:GTPase activity"/>
    <property type="evidence" value="ECO:0007669"/>
    <property type="project" value="UniProtKB-UniRule"/>
</dbReference>
<dbReference type="NCBIfam" id="NF000908">
    <property type="entry name" value="PRK00089.1"/>
    <property type="match status" value="1"/>
</dbReference>
<evidence type="ECO:0000256" key="1">
    <source>
        <dbReference type="ARBA" id="ARBA00007921"/>
    </source>
</evidence>
<keyword evidence="5 6" id="KW-0342">GTP-binding</keyword>
<dbReference type="InterPro" id="IPR030388">
    <property type="entry name" value="G_ERA_dom"/>
</dbReference>
<dbReference type="PANTHER" id="PTHR42698:SF1">
    <property type="entry name" value="GTPASE ERA, MITOCHONDRIAL"/>
    <property type="match status" value="1"/>
</dbReference>
<feature type="domain" description="G" evidence="7">
    <location>
        <begin position="8"/>
        <end position="118"/>
    </location>
</feature>
<dbReference type="InterPro" id="IPR027417">
    <property type="entry name" value="P-loop_NTPase"/>
</dbReference>
<keyword evidence="6" id="KW-0699">rRNA-binding</keyword>
<dbReference type="SUPFAM" id="SSF52540">
    <property type="entry name" value="P-loop containing nucleoside triphosphate hydrolases"/>
    <property type="match status" value="1"/>
</dbReference>
<dbReference type="GO" id="GO:0005886">
    <property type="term" value="C:plasma membrane"/>
    <property type="evidence" value="ECO:0007669"/>
    <property type="project" value="UniProtKB-SubCell"/>
</dbReference>
<dbReference type="PANTHER" id="PTHR42698">
    <property type="entry name" value="GTPASE ERA"/>
    <property type="match status" value="1"/>
</dbReference>
<evidence type="ECO:0000256" key="4">
    <source>
        <dbReference type="ARBA" id="ARBA00022884"/>
    </source>
</evidence>
<dbReference type="Gene3D" id="3.30.300.20">
    <property type="match status" value="1"/>
</dbReference>
<dbReference type="PATRIC" id="fig|1188239.3.peg.1304"/>
<dbReference type="GO" id="GO:0005829">
    <property type="term" value="C:cytosol"/>
    <property type="evidence" value="ECO:0007669"/>
    <property type="project" value="TreeGrafter"/>
</dbReference>
<dbReference type="NCBIfam" id="TIGR00436">
    <property type="entry name" value="era"/>
    <property type="match status" value="1"/>
</dbReference>
<sequence length="294" mass="33356">MDTKTCFVAVIGQPNSGKSSLINSIVQFPVSIVSLKAQTTRDAINAIYNKDNLQIVFVDTPGFHNKINNLSNSLNFAINSTLEGIDLVLFLHPVNEPIDENTQAFAKKISNIKNKIAIITKTDIEEGEFTFEKQSQKMKEFEFEFDNILPFSTNFEDLRTNLLSQIEKYAYPSNHFFNNLDVTDQSSRFFAKEIIRKQILLNVDDEIPHQTAVVIDNFDESEKNCIRIDATIYVGRKSHLPIIIGKAGSVLGQIGTNARKELEEIFGKKVVLKNRVAVAKKWFNDPKMIKKFGY</sequence>
<evidence type="ECO:0000259" key="7">
    <source>
        <dbReference type="Pfam" id="PF01926"/>
    </source>
</evidence>
<dbReference type="EMBL" id="JFAD01000029">
    <property type="protein sequence ID" value="EXU60935.1"/>
    <property type="molecule type" value="Genomic_DNA"/>
</dbReference>
<feature type="domain" description="KH type-2" evidence="8">
    <location>
        <begin position="206"/>
        <end position="282"/>
    </location>
</feature>
<dbReference type="InterPro" id="IPR005662">
    <property type="entry name" value="GTPase_Era-like"/>
</dbReference>
<dbReference type="GO" id="GO:0070181">
    <property type="term" value="F:small ribosomal subunit rRNA binding"/>
    <property type="evidence" value="ECO:0007669"/>
    <property type="project" value="UniProtKB-UniRule"/>
</dbReference>
<comment type="subunit">
    <text evidence="6">Monomer.</text>
</comment>
<name>A0A014MH91_9BACT</name>
<dbReference type="InterPro" id="IPR006073">
    <property type="entry name" value="GTP-bd"/>
</dbReference>
<organism evidence="9 10">
    <name type="scientific">Mesomycoplasma ovipneumoniae 14811</name>
    <dbReference type="NCBI Taxonomy" id="1188239"/>
    <lineage>
        <taxon>Bacteria</taxon>
        <taxon>Bacillati</taxon>
        <taxon>Mycoplasmatota</taxon>
        <taxon>Mycoplasmoidales</taxon>
        <taxon>Metamycoplasmataceae</taxon>
        <taxon>Mesomycoplasma</taxon>
    </lineage>
</organism>
<dbReference type="Pfam" id="PF01926">
    <property type="entry name" value="MMR_HSR1"/>
    <property type="match status" value="1"/>
</dbReference>
<keyword evidence="6" id="KW-0472">Membrane</keyword>
<evidence type="ECO:0000313" key="10">
    <source>
        <dbReference type="Proteomes" id="UP000020977"/>
    </source>
</evidence>
<feature type="binding site" evidence="6">
    <location>
        <begin position="59"/>
        <end position="63"/>
    </location>
    <ligand>
        <name>GTP</name>
        <dbReference type="ChEBI" id="CHEBI:37565"/>
    </ligand>
</feature>
<comment type="subcellular location">
    <subcellularLocation>
        <location evidence="6">Cytoplasm</location>
    </subcellularLocation>
    <subcellularLocation>
        <location evidence="6">Cell membrane</location>
        <topology evidence="6">Peripheral membrane protein</topology>
    </subcellularLocation>
</comment>
<dbReference type="InterPro" id="IPR004044">
    <property type="entry name" value="KH_dom_type_2"/>
</dbReference>
<evidence type="ECO:0000256" key="3">
    <source>
        <dbReference type="ARBA" id="ARBA00022741"/>
    </source>
</evidence>
<evidence type="ECO:0000256" key="5">
    <source>
        <dbReference type="ARBA" id="ARBA00023134"/>
    </source>
</evidence>
<gene>
    <name evidence="6 9" type="primary">era</name>
    <name evidence="9" type="ORF">MOVI_5550</name>
</gene>
<evidence type="ECO:0000256" key="6">
    <source>
        <dbReference type="HAMAP-Rule" id="MF_00367"/>
    </source>
</evidence>
<keyword evidence="6" id="KW-0690">Ribosome biogenesis</keyword>
<evidence type="ECO:0000313" key="9">
    <source>
        <dbReference type="EMBL" id="EXU60935.1"/>
    </source>
</evidence>
<dbReference type="Gene3D" id="3.40.50.300">
    <property type="entry name" value="P-loop containing nucleotide triphosphate hydrolases"/>
    <property type="match status" value="1"/>
</dbReference>
<dbReference type="RefSeq" id="WP_044284367.1">
    <property type="nucleotide sequence ID" value="NZ_JFAD01000029.1"/>
</dbReference>
<keyword evidence="3 6" id="KW-0547">Nucleotide-binding</keyword>
<dbReference type="STRING" id="1188239.MOVI_5550"/>
<dbReference type="GO" id="GO:0005525">
    <property type="term" value="F:GTP binding"/>
    <property type="evidence" value="ECO:0007669"/>
    <property type="project" value="UniProtKB-UniRule"/>
</dbReference>
<dbReference type="Proteomes" id="UP000020977">
    <property type="component" value="Unassembled WGS sequence"/>
</dbReference>
<protein>
    <recommendedName>
        <fullName evidence="2 6">GTPase Era</fullName>
    </recommendedName>
</protein>
<dbReference type="CDD" id="cd22534">
    <property type="entry name" value="KH-II_Era"/>
    <property type="match status" value="1"/>
</dbReference>
<evidence type="ECO:0000259" key="8">
    <source>
        <dbReference type="Pfam" id="PF07650"/>
    </source>
</evidence>
<dbReference type="Pfam" id="PF07650">
    <property type="entry name" value="KH_2"/>
    <property type="match status" value="1"/>
</dbReference>
<keyword evidence="6" id="KW-0963">Cytoplasm</keyword>